<keyword evidence="4" id="KW-0227">DNA damage</keyword>
<dbReference type="GO" id="GO:0043916">
    <property type="term" value="F:DNA-7-methylguanine glycosylase activity"/>
    <property type="evidence" value="ECO:0007669"/>
    <property type="project" value="TreeGrafter"/>
</dbReference>
<evidence type="ECO:0000313" key="10">
    <source>
        <dbReference type="Proteomes" id="UP000199280"/>
    </source>
</evidence>
<dbReference type="OrthoDB" id="9785929at2"/>
<dbReference type="InterPro" id="IPR011257">
    <property type="entry name" value="DNA_glycosylase"/>
</dbReference>
<keyword evidence="10" id="KW-1185">Reference proteome</keyword>
<dbReference type="SMART" id="SM00478">
    <property type="entry name" value="ENDO3c"/>
    <property type="match status" value="1"/>
</dbReference>
<sequence>MNFYYDEEAVRHLKAKDPLLGEIIDRIGPIERPIDADLFSALVNNIVGQQISMKAQETVWKRMLAAFGAITPENICRASVEVIQQCGLSTRKATYIREAAEKVLSGECDLEALKGKSDEEVITELSQLRGIGKWTAEMLLIFSMGRQDVLSWDDLAIHRGLRMIYHHRKITKQLFQKYKRRYAPYGSVASLYLWEVSVGALPDLQDYAPLTEAEKKKRQKQRQELKRAEKQSL</sequence>
<dbReference type="AlphaFoldDB" id="A0A143YRU0"/>
<dbReference type="GO" id="GO:0005737">
    <property type="term" value="C:cytoplasm"/>
    <property type="evidence" value="ECO:0007669"/>
    <property type="project" value="TreeGrafter"/>
</dbReference>
<evidence type="ECO:0000256" key="2">
    <source>
        <dbReference type="ARBA" id="ARBA00010817"/>
    </source>
</evidence>
<dbReference type="Proteomes" id="UP000199280">
    <property type="component" value="Unassembled WGS sequence"/>
</dbReference>
<dbReference type="EMBL" id="FNYT01000007">
    <property type="protein sequence ID" value="SEJ08165.1"/>
    <property type="molecule type" value="Genomic_DNA"/>
</dbReference>
<gene>
    <name evidence="8" type="ORF">SAMN05216375_10770</name>
    <name evidence="7" type="ORF">TR210_1279</name>
</gene>
<evidence type="ECO:0000256" key="4">
    <source>
        <dbReference type="ARBA" id="ARBA00022763"/>
    </source>
</evidence>
<evidence type="ECO:0000259" key="6">
    <source>
        <dbReference type="SMART" id="SM00478"/>
    </source>
</evidence>
<proteinExistence type="inferred from homology"/>
<dbReference type="InterPro" id="IPR051912">
    <property type="entry name" value="Alkylbase_DNA_Glycosylase/TA"/>
</dbReference>
<dbReference type="Pfam" id="PF00730">
    <property type="entry name" value="HhH-GPD"/>
    <property type="match status" value="1"/>
</dbReference>
<comment type="catalytic activity">
    <reaction evidence="1">
        <text>Hydrolysis of alkylated DNA, releasing 3-methyladenine, 3-methylguanine, 7-methylguanine and 7-methyladenine.</text>
        <dbReference type="EC" id="3.2.2.21"/>
    </reaction>
</comment>
<name>A0A143YRU0_9LACT</name>
<reference evidence="7 9" key="1">
    <citation type="submission" date="2016-02" db="EMBL/GenBank/DDBJ databases">
        <authorList>
            <person name="Wen L."/>
            <person name="He K."/>
            <person name="Yang H."/>
        </authorList>
    </citation>
    <scope>NUCLEOTIDE SEQUENCE [LARGE SCALE GENOMIC DNA]</scope>
    <source>
        <strain evidence="7">Trichococcus_R210</strain>
    </source>
</reference>
<feature type="domain" description="HhH-GPD" evidence="6">
    <location>
        <begin position="47"/>
        <end position="201"/>
    </location>
</feature>
<dbReference type="STRING" id="640938.TR210_1279"/>
<evidence type="ECO:0000313" key="7">
    <source>
        <dbReference type="EMBL" id="CZQ95217.1"/>
    </source>
</evidence>
<dbReference type="GO" id="GO:0006285">
    <property type="term" value="P:base-excision repair, AP site formation"/>
    <property type="evidence" value="ECO:0007669"/>
    <property type="project" value="TreeGrafter"/>
</dbReference>
<dbReference type="PANTHER" id="PTHR43003:SF5">
    <property type="entry name" value="DNA-3-METHYLADENINE GLYCOSYLASE"/>
    <property type="match status" value="1"/>
</dbReference>
<dbReference type="Gene3D" id="1.10.1670.40">
    <property type="match status" value="1"/>
</dbReference>
<accession>A0A143YRU0</accession>
<dbReference type="GO" id="GO:0032993">
    <property type="term" value="C:protein-DNA complex"/>
    <property type="evidence" value="ECO:0007669"/>
    <property type="project" value="TreeGrafter"/>
</dbReference>
<dbReference type="CDD" id="cd00056">
    <property type="entry name" value="ENDO3c"/>
    <property type="match status" value="1"/>
</dbReference>
<dbReference type="InterPro" id="IPR003265">
    <property type="entry name" value="HhH-GPD_domain"/>
</dbReference>
<dbReference type="Proteomes" id="UP000076878">
    <property type="component" value="Unassembled WGS sequence"/>
</dbReference>
<evidence type="ECO:0000256" key="1">
    <source>
        <dbReference type="ARBA" id="ARBA00000086"/>
    </source>
</evidence>
<dbReference type="SUPFAM" id="SSF48150">
    <property type="entry name" value="DNA-glycosylase"/>
    <property type="match status" value="1"/>
</dbReference>
<dbReference type="PANTHER" id="PTHR43003">
    <property type="entry name" value="DNA-3-METHYLADENINE GLYCOSYLASE"/>
    <property type="match status" value="1"/>
</dbReference>
<evidence type="ECO:0000313" key="8">
    <source>
        <dbReference type="EMBL" id="SEJ08165.1"/>
    </source>
</evidence>
<evidence type="ECO:0000313" key="9">
    <source>
        <dbReference type="Proteomes" id="UP000076878"/>
    </source>
</evidence>
<evidence type="ECO:0000256" key="5">
    <source>
        <dbReference type="ARBA" id="ARBA00023204"/>
    </source>
</evidence>
<dbReference type="EMBL" id="FJNB01000008">
    <property type="protein sequence ID" value="CZQ95217.1"/>
    <property type="molecule type" value="Genomic_DNA"/>
</dbReference>
<dbReference type="Gene3D" id="1.10.340.30">
    <property type="entry name" value="Hypothetical protein, domain 2"/>
    <property type="match status" value="1"/>
</dbReference>
<dbReference type="GO" id="GO:0006307">
    <property type="term" value="P:DNA alkylation repair"/>
    <property type="evidence" value="ECO:0007669"/>
    <property type="project" value="TreeGrafter"/>
</dbReference>
<reference evidence="8 10" key="2">
    <citation type="submission" date="2016-10" db="EMBL/GenBank/DDBJ databases">
        <authorList>
            <person name="Varghese N."/>
            <person name="Submissions S."/>
        </authorList>
    </citation>
    <scope>NUCLEOTIDE SEQUENCE [LARGE SCALE GENOMIC DNA]</scope>
    <source>
        <strain evidence="8 10">DSM 22150</strain>
    </source>
</reference>
<keyword evidence="5" id="KW-0234">DNA repair</keyword>
<dbReference type="GO" id="GO:0008725">
    <property type="term" value="F:DNA-3-methyladenine glycosylase activity"/>
    <property type="evidence" value="ECO:0007669"/>
    <property type="project" value="TreeGrafter"/>
</dbReference>
<comment type="similarity">
    <text evidence="2">Belongs to the alkylbase DNA glycosidase AlkA family.</text>
</comment>
<dbReference type="FunFam" id="1.10.340.30:FF:000004">
    <property type="entry name" value="DNA-3-methyladenine glycosylase II"/>
    <property type="match status" value="1"/>
</dbReference>
<dbReference type="GO" id="GO:0032131">
    <property type="term" value="F:alkylated DNA binding"/>
    <property type="evidence" value="ECO:0007669"/>
    <property type="project" value="TreeGrafter"/>
</dbReference>
<organism evidence="7 9">
    <name type="scientific">Trichococcus ilyis</name>
    <dbReference type="NCBI Taxonomy" id="640938"/>
    <lineage>
        <taxon>Bacteria</taxon>
        <taxon>Bacillati</taxon>
        <taxon>Bacillota</taxon>
        <taxon>Bacilli</taxon>
        <taxon>Lactobacillales</taxon>
        <taxon>Carnobacteriaceae</taxon>
        <taxon>Trichococcus</taxon>
    </lineage>
</organism>
<dbReference type="RefSeq" id="WP_068622700.1">
    <property type="nucleotide sequence ID" value="NZ_FJNB01000008.1"/>
</dbReference>
<protein>
    <recommendedName>
        <fullName evidence="3">DNA-3-methyladenine glycosylase II</fullName>
        <ecNumber evidence="3">3.2.2.21</ecNumber>
    </recommendedName>
</protein>
<dbReference type="EC" id="3.2.2.21" evidence="3"/>
<evidence type="ECO:0000256" key="3">
    <source>
        <dbReference type="ARBA" id="ARBA00012000"/>
    </source>
</evidence>